<gene>
    <name evidence="2" type="ORF">OCBIM_22036798mg</name>
</gene>
<dbReference type="AlphaFoldDB" id="A0A0L8I388"/>
<name>A0A0L8I388_OCTBM</name>
<feature type="transmembrane region" description="Helical" evidence="1">
    <location>
        <begin position="36"/>
        <end position="57"/>
    </location>
</feature>
<organism evidence="2">
    <name type="scientific">Octopus bimaculoides</name>
    <name type="common">California two-spotted octopus</name>
    <dbReference type="NCBI Taxonomy" id="37653"/>
    <lineage>
        <taxon>Eukaryota</taxon>
        <taxon>Metazoa</taxon>
        <taxon>Spiralia</taxon>
        <taxon>Lophotrochozoa</taxon>
        <taxon>Mollusca</taxon>
        <taxon>Cephalopoda</taxon>
        <taxon>Coleoidea</taxon>
        <taxon>Octopodiformes</taxon>
        <taxon>Octopoda</taxon>
        <taxon>Incirrata</taxon>
        <taxon>Octopodidae</taxon>
        <taxon>Octopus</taxon>
    </lineage>
</organism>
<keyword evidence="1" id="KW-0472">Membrane</keyword>
<keyword evidence="1" id="KW-1133">Transmembrane helix</keyword>
<protein>
    <submittedName>
        <fullName evidence="2">Uncharacterized protein</fullName>
    </submittedName>
</protein>
<proteinExistence type="predicted"/>
<keyword evidence="1" id="KW-0812">Transmembrane</keyword>
<evidence type="ECO:0000256" key="1">
    <source>
        <dbReference type="SAM" id="Phobius"/>
    </source>
</evidence>
<sequence length="63" mass="7317">MIDSNQKPSYNFCQIKFENVTVVAHKYSQHLPSLSLSLLTIIILFLISCFFIPFTLFHKQSHS</sequence>
<evidence type="ECO:0000313" key="2">
    <source>
        <dbReference type="EMBL" id="KOF95942.1"/>
    </source>
</evidence>
<accession>A0A0L8I388</accession>
<reference evidence="2" key="1">
    <citation type="submission" date="2015-07" db="EMBL/GenBank/DDBJ databases">
        <title>MeaNS - Measles Nucleotide Surveillance Program.</title>
        <authorList>
            <person name="Tran T."/>
            <person name="Druce J."/>
        </authorList>
    </citation>
    <scope>NUCLEOTIDE SEQUENCE</scope>
    <source>
        <strain evidence="2">UCB-OBI-ISO-001</strain>
        <tissue evidence="2">Gonad</tissue>
    </source>
</reference>
<dbReference type="EMBL" id="KQ416657">
    <property type="protein sequence ID" value="KOF95942.1"/>
    <property type="molecule type" value="Genomic_DNA"/>
</dbReference>